<dbReference type="GO" id="GO:0005829">
    <property type="term" value="C:cytosol"/>
    <property type="evidence" value="ECO:0007669"/>
    <property type="project" value="TreeGrafter"/>
</dbReference>
<feature type="domain" description="Tr-type G" evidence="1">
    <location>
        <begin position="9"/>
        <end position="39"/>
    </location>
</feature>
<reference evidence="2" key="1">
    <citation type="submission" date="2018-05" db="EMBL/GenBank/DDBJ databases">
        <authorList>
            <person name="Lanie J.A."/>
            <person name="Ng W.-L."/>
            <person name="Kazmierczak K.M."/>
            <person name="Andrzejewski T.M."/>
            <person name="Davidsen T.M."/>
            <person name="Wayne K.J."/>
            <person name="Tettelin H."/>
            <person name="Glass J.I."/>
            <person name="Rusch D."/>
            <person name="Podicherti R."/>
            <person name="Tsui H.-C.T."/>
            <person name="Winkler M.E."/>
        </authorList>
    </citation>
    <scope>NUCLEOTIDE SEQUENCE</scope>
</reference>
<accession>A0A383ARC1</accession>
<dbReference type="PANTHER" id="PTHR43556">
    <property type="entry name" value="PEPTIDE CHAIN RELEASE FACTOR RF3"/>
    <property type="match status" value="1"/>
</dbReference>
<dbReference type="GO" id="GO:0003924">
    <property type="term" value="F:GTPase activity"/>
    <property type="evidence" value="ECO:0007669"/>
    <property type="project" value="InterPro"/>
</dbReference>
<gene>
    <name evidence="2" type="ORF">METZ01_LOCUS462975</name>
</gene>
<name>A0A383ARC1_9ZZZZ</name>
<dbReference type="InterPro" id="IPR027417">
    <property type="entry name" value="P-loop_NTPase"/>
</dbReference>
<dbReference type="EMBL" id="UINC01194167">
    <property type="protein sequence ID" value="SVE10121.1"/>
    <property type="molecule type" value="Genomic_DNA"/>
</dbReference>
<dbReference type="Gene3D" id="3.40.50.300">
    <property type="entry name" value="P-loop containing nucleotide triphosphate hydrolases"/>
    <property type="match status" value="1"/>
</dbReference>
<proteinExistence type="predicted"/>
<dbReference type="GO" id="GO:0016150">
    <property type="term" value="F:translation release factor activity, codon nonspecific"/>
    <property type="evidence" value="ECO:0007669"/>
    <property type="project" value="TreeGrafter"/>
</dbReference>
<dbReference type="AlphaFoldDB" id="A0A383ARC1"/>
<feature type="non-terminal residue" evidence="2">
    <location>
        <position position="40"/>
    </location>
</feature>
<dbReference type="PANTHER" id="PTHR43556:SF2">
    <property type="entry name" value="PEPTIDE CHAIN RELEASE FACTOR RF3"/>
    <property type="match status" value="1"/>
</dbReference>
<dbReference type="SUPFAM" id="SSF52540">
    <property type="entry name" value="P-loop containing nucleoside triphosphate hydrolases"/>
    <property type="match status" value="1"/>
</dbReference>
<sequence>MDDYLSQVKRRRTFAIISHPDAGKTTLTEKFLHYGGAIQA</sequence>
<evidence type="ECO:0000259" key="1">
    <source>
        <dbReference type="Pfam" id="PF00009"/>
    </source>
</evidence>
<dbReference type="InterPro" id="IPR000795">
    <property type="entry name" value="T_Tr_GTP-bd_dom"/>
</dbReference>
<protein>
    <recommendedName>
        <fullName evidence="1">Tr-type G domain-containing protein</fullName>
    </recommendedName>
</protein>
<dbReference type="GO" id="GO:0005525">
    <property type="term" value="F:GTP binding"/>
    <property type="evidence" value="ECO:0007669"/>
    <property type="project" value="InterPro"/>
</dbReference>
<evidence type="ECO:0000313" key="2">
    <source>
        <dbReference type="EMBL" id="SVE10121.1"/>
    </source>
</evidence>
<organism evidence="2">
    <name type="scientific">marine metagenome</name>
    <dbReference type="NCBI Taxonomy" id="408172"/>
    <lineage>
        <taxon>unclassified sequences</taxon>
        <taxon>metagenomes</taxon>
        <taxon>ecological metagenomes</taxon>
    </lineage>
</organism>
<dbReference type="Pfam" id="PF00009">
    <property type="entry name" value="GTP_EFTU"/>
    <property type="match status" value="1"/>
</dbReference>
<dbReference type="InterPro" id="IPR004548">
    <property type="entry name" value="PrfC"/>
</dbReference>